<dbReference type="InterPro" id="IPR057207">
    <property type="entry name" value="FBXL15_LRR"/>
</dbReference>
<accession>A0A2G1VYG2</accession>
<dbReference type="RefSeq" id="WP_099264100.1">
    <property type="nucleotide sequence ID" value="NZ_NIZW01000039.1"/>
</dbReference>
<reference evidence="2 3" key="1">
    <citation type="submission" date="2017-06" db="EMBL/GenBank/DDBJ databases">
        <title>Description of Rhodopirellula bahusiensis sp. nov.</title>
        <authorList>
            <person name="Kizina J."/>
            <person name="Harder J."/>
        </authorList>
    </citation>
    <scope>NUCLEOTIDE SEQUENCE [LARGE SCALE GENOMIC DNA]</scope>
    <source>
        <strain evidence="2 3">SWK21</strain>
    </source>
</reference>
<dbReference type="InterPro" id="IPR032675">
    <property type="entry name" value="LRR_dom_sf"/>
</dbReference>
<dbReference type="AlphaFoldDB" id="A0A2G1VYG2"/>
<dbReference type="InterPro" id="IPR051341">
    <property type="entry name" value="Zyg-11_UBL_adapter"/>
</dbReference>
<evidence type="ECO:0000259" key="1">
    <source>
        <dbReference type="Pfam" id="PF25372"/>
    </source>
</evidence>
<dbReference type="Proteomes" id="UP000225740">
    <property type="component" value="Unassembled WGS sequence"/>
</dbReference>
<dbReference type="GeneID" id="90611922"/>
<dbReference type="Gene3D" id="3.80.10.10">
    <property type="entry name" value="Ribonuclease Inhibitor"/>
    <property type="match status" value="1"/>
</dbReference>
<name>A0A2G1VYG2_9BACT</name>
<dbReference type="SUPFAM" id="SSF52047">
    <property type="entry name" value="RNI-like"/>
    <property type="match status" value="1"/>
</dbReference>
<evidence type="ECO:0000313" key="3">
    <source>
        <dbReference type="Proteomes" id="UP000225740"/>
    </source>
</evidence>
<dbReference type="OrthoDB" id="272105at2"/>
<dbReference type="Pfam" id="PF25372">
    <property type="entry name" value="DUF7885"/>
    <property type="match status" value="1"/>
</dbReference>
<evidence type="ECO:0000313" key="2">
    <source>
        <dbReference type="EMBL" id="PHQ31775.1"/>
    </source>
</evidence>
<gene>
    <name evidence="2" type="ORF">CEE69_29165</name>
</gene>
<protein>
    <recommendedName>
        <fullName evidence="1">F-box/LRR-repeat protein 15-like leucin rich repeat domain-containing protein</fullName>
    </recommendedName>
</protein>
<dbReference type="InterPro" id="IPR001611">
    <property type="entry name" value="Leu-rich_rpt"/>
</dbReference>
<dbReference type="Pfam" id="PF00560">
    <property type="entry name" value="LRR_1"/>
    <property type="match status" value="1"/>
</dbReference>
<dbReference type="EMBL" id="NIZW01000039">
    <property type="protein sequence ID" value="PHQ31775.1"/>
    <property type="molecule type" value="Genomic_DNA"/>
</dbReference>
<keyword evidence="3" id="KW-1185">Reference proteome</keyword>
<dbReference type="PANTHER" id="PTHR12904:SF23">
    <property type="entry name" value="PROTEIN ZER-1 HOMOLOG"/>
    <property type="match status" value="1"/>
</dbReference>
<proteinExistence type="predicted"/>
<comment type="caution">
    <text evidence="2">The sequence shown here is derived from an EMBL/GenBank/DDBJ whole genome shotgun (WGS) entry which is preliminary data.</text>
</comment>
<organism evidence="2 3">
    <name type="scientific">Rhodopirellula bahusiensis</name>
    <dbReference type="NCBI Taxonomy" id="2014065"/>
    <lineage>
        <taxon>Bacteria</taxon>
        <taxon>Pseudomonadati</taxon>
        <taxon>Planctomycetota</taxon>
        <taxon>Planctomycetia</taxon>
        <taxon>Pirellulales</taxon>
        <taxon>Pirellulaceae</taxon>
        <taxon>Rhodopirellula</taxon>
    </lineage>
</organism>
<feature type="domain" description="F-box/LRR-repeat protein 15-like leucin rich repeat" evidence="1">
    <location>
        <begin position="127"/>
        <end position="197"/>
    </location>
</feature>
<sequence length="211" mass="23560">MHSDPARIFAFLVALSFVVDAKAQDAETPTEILRGLGATIRSEKVKLTSEITPEEKEQGTVFRFVVIGSNWKGRDTDLAQLKSIPNLVYLDLDNCPFDGTGKFLRSLKQVEYISVDETEANDKFLQHLTHLSELRFLSLKQTNITDAGLKHLSGLSKLQSLFLSGNNVTDRGLADIGKLKSLEYLHLDGTKVSPKGIEDFRKALPKLKFIR</sequence>
<dbReference type="PANTHER" id="PTHR12904">
    <property type="match status" value="1"/>
</dbReference>